<dbReference type="Gene3D" id="1.10.10.10">
    <property type="entry name" value="Winged helix-like DNA-binding domain superfamily/Winged helix DNA-binding domain"/>
    <property type="match status" value="1"/>
</dbReference>
<comment type="similarity">
    <text evidence="1">Belongs to the ROK (NagC/XylR) family.</text>
</comment>
<dbReference type="InterPro" id="IPR036390">
    <property type="entry name" value="WH_DNA-bd_sf"/>
</dbReference>
<proteinExistence type="inferred from homology"/>
<evidence type="ECO:0000313" key="3">
    <source>
        <dbReference type="Proteomes" id="UP000287224"/>
    </source>
</evidence>
<protein>
    <submittedName>
        <fullName evidence="2">Xylose repressor protein</fullName>
    </submittedName>
</protein>
<dbReference type="SUPFAM" id="SSF53067">
    <property type="entry name" value="Actin-like ATPase domain"/>
    <property type="match status" value="1"/>
</dbReference>
<dbReference type="PANTHER" id="PTHR18964:SF149">
    <property type="entry name" value="BIFUNCTIONAL UDP-N-ACETYLGLUCOSAMINE 2-EPIMERASE_N-ACETYLMANNOSAMINE KINASE"/>
    <property type="match status" value="1"/>
</dbReference>
<dbReference type="AlphaFoldDB" id="A0A401ZT06"/>
<dbReference type="Pfam" id="PF00480">
    <property type="entry name" value="ROK"/>
    <property type="match status" value="1"/>
</dbReference>
<reference evidence="3" key="1">
    <citation type="submission" date="2018-12" db="EMBL/GenBank/DDBJ databases">
        <title>Tengunoibacter tsumagoiensis gen. nov., sp. nov., Dictyobacter kobayashii sp. nov., D. alpinus sp. nov., and D. joshuensis sp. nov. and description of Dictyobacteraceae fam. nov. within the order Ktedonobacterales isolated from Tengu-no-mugimeshi.</title>
        <authorList>
            <person name="Wang C.M."/>
            <person name="Zheng Y."/>
            <person name="Sakai Y."/>
            <person name="Toyoda A."/>
            <person name="Minakuchi Y."/>
            <person name="Abe K."/>
            <person name="Yokota A."/>
            <person name="Yabe S."/>
        </authorList>
    </citation>
    <scope>NUCLEOTIDE SEQUENCE [LARGE SCALE GENOMIC DNA]</scope>
    <source>
        <strain evidence="3">S-27</strain>
    </source>
</reference>
<sequence>MGKVVSVDRNLMRSMNQSTLLNLIRTHAPVSRTQLVQLSGLSTGTVVSIATDLLKQELIMEQGVANSNLGRKAGLLRVHPNGAYVLGLSLVENDEIVIVLLNLLGEIVQDSCWQVQLHDSTVNVVQVITEKVETFLQNCQVPREKILGLGCGFPGNVNSQTGSSVDNWIHNWHDLSITDPLSQALRMPVYLDNVVNCLGSYEKLYGHGRPYRDFLVITLGRGVGMAMILNDDLYRGSRGWGGEFGHIPCVPDGRRCECGNQGCLEAYVADHGILASYHELRHKYPDDARLAADLSLDEIRTAAREGNEHLRSLLAQTGQYLGTALASMVNIFNPECVILTGAHVHPEDVLFSSMRETMHRYIFSRLDDDLPLIITPVTSTRWAQGAGTLVLRHFFLSPAQTGA</sequence>
<dbReference type="InterPro" id="IPR043129">
    <property type="entry name" value="ATPase_NBD"/>
</dbReference>
<dbReference type="CDD" id="cd24073">
    <property type="entry name" value="ASKHA_ATPase_ROK_CYANR"/>
    <property type="match status" value="1"/>
</dbReference>
<comment type="caution">
    <text evidence="2">The sequence shown here is derived from an EMBL/GenBank/DDBJ whole genome shotgun (WGS) entry which is preliminary data.</text>
</comment>
<dbReference type="PANTHER" id="PTHR18964">
    <property type="entry name" value="ROK (REPRESSOR, ORF, KINASE) FAMILY"/>
    <property type="match status" value="1"/>
</dbReference>
<dbReference type="EMBL" id="BIFQ01000002">
    <property type="protein sequence ID" value="GCE09942.1"/>
    <property type="molecule type" value="Genomic_DNA"/>
</dbReference>
<keyword evidence="3" id="KW-1185">Reference proteome</keyword>
<dbReference type="PROSITE" id="PS01125">
    <property type="entry name" value="ROK"/>
    <property type="match status" value="1"/>
</dbReference>
<dbReference type="InterPro" id="IPR036388">
    <property type="entry name" value="WH-like_DNA-bd_sf"/>
</dbReference>
<gene>
    <name evidence="2" type="ORF">KDAU_72710</name>
</gene>
<evidence type="ECO:0000256" key="1">
    <source>
        <dbReference type="ARBA" id="ARBA00006479"/>
    </source>
</evidence>
<dbReference type="InterPro" id="IPR000600">
    <property type="entry name" value="ROK"/>
</dbReference>
<dbReference type="OrthoDB" id="9796533at2"/>
<dbReference type="InterPro" id="IPR049874">
    <property type="entry name" value="ROK_cs"/>
</dbReference>
<dbReference type="Gene3D" id="3.30.420.40">
    <property type="match status" value="2"/>
</dbReference>
<name>A0A401ZT06_9CHLR</name>
<dbReference type="RefSeq" id="WP_126602826.1">
    <property type="nucleotide sequence ID" value="NZ_BIFQ01000002.1"/>
</dbReference>
<accession>A0A401ZT06</accession>
<organism evidence="2 3">
    <name type="scientific">Dictyobacter aurantiacus</name>
    <dbReference type="NCBI Taxonomy" id="1936993"/>
    <lineage>
        <taxon>Bacteria</taxon>
        <taxon>Bacillati</taxon>
        <taxon>Chloroflexota</taxon>
        <taxon>Ktedonobacteria</taxon>
        <taxon>Ktedonobacterales</taxon>
        <taxon>Dictyobacteraceae</taxon>
        <taxon>Dictyobacter</taxon>
    </lineage>
</organism>
<evidence type="ECO:0000313" key="2">
    <source>
        <dbReference type="EMBL" id="GCE09942.1"/>
    </source>
</evidence>
<dbReference type="SUPFAM" id="SSF46785">
    <property type="entry name" value="Winged helix' DNA-binding domain"/>
    <property type="match status" value="1"/>
</dbReference>
<dbReference type="Proteomes" id="UP000287224">
    <property type="component" value="Unassembled WGS sequence"/>
</dbReference>